<evidence type="ECO:0000256" key="2">
    <source>
        <dbReference type="ARBA" id="ARBA00022723"/>
    </source>
</evidence>
<dbReference type="Proteomes" id="UP000199068">
    <property type="component" value="Unassembled WGS sequence"/>
</dbReference>
<dbReference type="GO" id="GO:0004497">
    <property type="term" value="F:monooxygenase activity"/>
    <property type="evidence" value="ECO:0007669"/>
    <property type="project" value="UniProtKB-ARBA"/>
</dbReference>
<dbReference type="InterPro" id="IPR036922">
    <property type="entry name" value="Rieske_2Fe-2S_sf"/>
</dbReference>
<dbReference type="EMBL" id="FNGW01000001">
    <property type="protein sequence ID" value="SDL34845.1"/>
    <property type="molecule type" value="Genomic_DNA"/>
</dbReference>
<dbReference type="InterPro" id="IPR017941">
    <property type="entry name" value="Rieske_2Fe-2S"/>
</dbReference>
<dbReference type="GO" id="GO:0005737">
    <property type="term" value="C:cytoplasm"/>
    <property type="evidence" value="ECO:0007669"/>
    <property type="project" value="TreeGrafter"/>
</dbReference>
<evidence type="ECO:0000256" key="1">
    <source>
        <dbReference type="ARBA" id="ARBA00022714"/>
    </source>
</evidence>
<dbReference type="GO" id="GO:0046872">
    <property type="term" value="F:metal ion binding"/>
    <property type="evidence" value="ECO:0007669"/>
    <property type="project" value="UniProtKB-KW"/>
</dbReference>
<dbReference type="Pfam" id="PF00355">
    <property type="entry name" value="Rieske"/>
    <property type="match status" value="1"/>
</dbReference>
<dbReference type="PROSITE" id="PS51296">
    <property type="entry name" value="RIESKE"/>
    <property type="match status" value="1"/>
</dbReference>
<dbReference type="SUPFAM" id="SSF50022">
    <property type="entry name" value="ISP domain"/>
    <property type="match status" value="1"/>
</dbReference>
<evidence type="ECO:0000256" key="4">
    <source>
        <dbReference type="ARBA" id="ARBA00023014"/>
    </source>
</evidence>
<reference evidence="7 8" key="1">
    <citation type="submission" date="2016-10" db="EMBL/GenBank/DDBJ databases">
        <authorList>
            <person name="de Groot N.N."/>
        </authorList>
    </citation>
    <scope>NUCLEOTIDE SEQUENCE [LARGE SCALE GENOMIC DNA]</scope>
    <source>
        <strain evidence="7 8">DSM 797</strain>
    </source>
</reference>
<evidence type="ECO:0000256" key="5">
    <source>
        <dbReference type="ARBA" id="ARBA00023157"/>
    </source>
</evidence>
<dbReference type="GO" id="GO:0016020">
    <property type="term" value="C:membrane"/>
    <property type="evidence" value="ECO:0007669"/>
    <property type="project" value="InterPro"/>
</dbReference>
<feature type="domain" description="Rieske" evidence="6">
    <location>
        <begin position="412"/>
        <end position="496"/>
    </location>
</feature>
<evidence type="ECO:0000259" key="6">
    <source>
        <dbReference type="PROSITE" id="PS51296"/>
    </source>
</evidence>
<proteinExistence type="predicted"/>
<keyword evidence="5" id="KW-1015">Disulfide bond</keyword>
<name>A0A1G9JCA2_9FIRM</name>
<evidence type="ECO:0000313" key="7">
    <source>
        <dbReference type="EMBL" id="SDL34845.1"/>
    </source>
</evidence>
<keyword evidence="1" id="KW-0001">2Fe-2S</keyword>
<dbReference type="STRING" id="1121325.SAMN04515677_101588"/>
<keyword evidence="8" id="KW-1185">Reference proteome</keyword>
<dbReference type="GO" id="GO:0051537">
    <property type="term" value="F:2 iron, 2 sulfur cluster binding"/>
    <property type="evidence" value="ECO:0007669"/>
    <property type="project" value="UniProtKB-KW"/>
</dbReference>
<protein>
    <submittedName>
        <fullName evidence="7">Glycine/D-amino acid oxidase</fullName>
    </submittedName>
</protein>
<dbReference type="GO" id="GO:0016705">
    <property type="term" value="F:oxidoreductase activity, acting on paired donors, with incorporation or reduction of molecular oxygen"/>
    <property type="evidence" value="ECO:0007669"/>
    <property type="project" value="UniProtKB-ARBA"/>
</dbReference>
<dbReference type="InterPro" id="IPR036188">
    <property type="entry name" value="FAD/NAD-bd_sf"/>
</dbReference>
<sequence length="507" mass="57556">MNESYWIASSKHNELKSLDKDINVDTLIVGGGIVGITTAYLLAKQGIKVTLIDANKIGYGSSGRNTGKVTSQHGIIYSKISQKYGDYKAKLYYGGNEEAINLIEDIINENNIKCNFKRVDAYILAQNENYLEELKEEYDTCKKLGIDCEYYETLDLPIDSKGAIKFKNQGEFNPKKYLDSLLKKCIELGVKVYENTAGVNFRKGDICTIKTNQEKVICAKNVVIASHVPWYDGKNFYFAKEKGDRSYLIAAKLEKDIMPGIFLGVEDKGITLRTCEEDGRKLLIFGGGDHKVGQCKNEGEIYDKLKEYAKEKFNVKDFKYQWSAQDYMSYDNVPYIGNINKKEKNVYVATGFSKWGMTGGTLSAMIISKLIIKKESKYEDLFNPSRKGSYLTTDFYKENLNMTLNYISGKLKYGSDHFPIQEGTSEIVVLEDNKRYGAYRHFDGTLYIVDITCPHLGCELTFNSAEKTWDCPCHASRYDYKGNILEGPTVKPLKRYGEGKNHIKINL</sequence>
<organism evidence="7 8">
    <name type="scientific">Romboutsia lituseburensis DSM 797</name>
    <dbReference type="NCBI Taxonomy" id="1121325"/>
    <lineage>
        <taxon>Bacteria</taxon>
        <taxon>Bacillati</taxon>
        <taxon>Bacillota</taxon>
        <taxon>Clostridia</taxon>
        <taxon>Peptostreptococcales</taxon>
        <taxon>Peptostreptococcaceae</taxon>
        <taxon>Romboutsia</taxon>
    </lineage>
</organism>
<dbReference type="InterPro" id="IPR006076">
    <property type="entry name" value="FAD-dep_OxRdtase"/>
</dbReference>
<dbReference type="PRINTS" id="PR00162">
    <property type="entry name" value="RIESKE"/>
</dbReference>
<dbReference type="InterPro" id="IPR005805">
    <property type="entry name" value="Rieske_Fe-S_prot_C"/>
</dbReference>
<dbReference type="Gene3D" id="2.102.10.10">
    <property type="entry name" value="Rieske [2Fe-2S] iron-sulphur domain"/>
    <property type="match status" value="1"/>
</dbReference>
<dbReference type="RefSeq" id="WP_092722671.1">
    <property type="nucleotide sequence ID" value="NZ_FNGW01000001.1"/>
</dbReference>
<dbReference type="PANTHER" id="PTHR13847">
    <property type="entry name" value="SARCOSINE DEHYDROGENASE-RELATED"/>
    <property type="match status" value="1"/>
</dbReference>
<evidence type="ECO:0000256" key="3">
    <source>
        <dbReference type="ARBA" id="ARBA00023004"/>
    </source>
</evidence>
<accession>A0A1G9JCA2</accession>
<keyword evidence="4" id="KW-0411">Iron-sulfur</keyword>
<gene>
    <name evidence="7" type="ORF">SAMN04515677_101588</name>
</gene>
<dbReference type="AlphaFoldDB" id="A0A1G9JCA2"/>
<dbReference type="Gene3D" id="3.50.50.60">
    <property type="entry name" value="FAD/NAD(P)-binding domain"/>
    <property type="match status" value="1"/>
</dbReference>
<dbReference type="SUPFAM" id="SSF51905">
    <property type="entry name" value="FAD/NAD(P)-binding domain"/>
    <property type="match status" value="1"/>
</dbReference>
<keyword evidence="3" id="KW-0408">Iron</keyword>
<dbReference type="Pfam" id="PF01266">
    <property type="entry name" value="DAO"/>
    <property type="match status" value="1"/>
</dbReference>
<keyword evidence="2" id="KW-0479">Metal-binding</keyword>
<dbReference type="PANTHER" id="PTHR13847:SF274">
    <property type="entry name" value="RIESKE 2FE-2S IRON-SULFUR PROTEIN YHFW-RELATED"/>
    <property type="match status" value="1"/>
</dbReference>
<dbReference type="Gene3D" id="3.30.9.10">
    <property type="entry name" value="D-Amino Acid Oxidase, subunit A, domain 2"/>
    <property type="match status" value="1"/>
</dbReference>
<evidence type="ECO:0000313" key="8">
    <source>
        <dbReference type="Proteomes" id="UP000199068"/>
    </source>
</evidence>